<dbReference type="InterPro" id="IPR003593">
    <property type="entry name" value="AAA+_ATPase"/>
</dbReference>
<dbReference type="Pfam" id="PF00005">
    <property type="entry name" value="ABC_tran"/>
    <property type="match status" value="1"/>
</dbReference>
<evidence type="ECO:0000256" key="1">
    <source>
        <dbReference type="ARBA" id="ARBA00022448"/>
    </source>
</evidence>
<evidence type="ECO:0000259" key="4">
    <source>
        <dbReference type="PROSITE" id="PS50893"/>
    </source>
</evidence>
<dbReference type="GO" id="GO:0005524">
    <property type="term" value="F:ATP binding"/>
    <property type="evidence" value="ECO:0007669"/>
    <property type="project" value="UniProtKB-KW"/>
</dbReference>
<dbReference type="PANTHER" id="PTHR42939:SF3">
    <property type="entry name" value="ABC TRANSPORTER ATP-BINDING COMPONENT"/>
    <property type="match status" value="1"/>
</dbReference>
<dbReference type="GO" id="GO:0016887">
    <property type="term" value="F:ATP hydrolysis activity"/>
    <property type="evidence" value="ECO:0007669"/>
    <property type="project" value="InterPro"/>
</dbReference>
<protein>
    <submittedName>
        <fullName evidence="5">ABC transporter ATP-binding protein YtrB</fullName>
    </submittedName>
</protein>
<sequence length="281" mass="31871">MYALEIENLCKDFGNFGIKNISLKLPVGFILGYVGQNGAGKTTTIKLIMEQIKKDSGEIRVFGKKYTDDEVAFKDMIGFISDENYFPGTFTTKDIVKTMKSFYTSFDEKKFKAYIEKWKLPEGKMVKNFSKGMKMKLMFASVLSRETKLLILDEPTGGLDPVIRIEILEELQNYISDGNRSVIFSTHIMSDLEKVADYLFFINEGKMIFNDTKDNILEGFLLIKGGSSELTPQIEKRLIGFKKSTIGFTGLINVNEKENIGKCFLTEKPSLEDIVVFHING</sequence>
<dbReference type="PROSITE" id="PS50893">
    <property type="entry name" value="ABC_TRANSPORTER_2"/>
    <property type="match status" value="1"/>
</dbReference>
<keyword evidence="1" id="KW-0813">Transport</keyword>
<gene>
    <name evidence="5" type="primary">ytrB</name>
    <name evidence="5" type="ORF">CLOTH_10410</name>
</gene>
<accession>A0A1V4I7E1</accession>
<keyword evidence="2" id="KW-0547">Nucleotide-binding</keyword>
<dbReference type="AlphaFoldDB" id="A0A1V4I7E1"/>
<evidence type="ECO:0000256" key="3">
    <source>
        <dbReference type="ARBA" id="ARBA00022840"/>
    </source>
</evidence>
<dbReference type="RefSeq" id="WP_079411867.1">
    <property type="nucleotide sequence ID" value="NZ_MZGW01000003.1"/>
</dbReference>
<feature type="domain" description="ABC transporter" evidence="4">
    <location>
        <begin position="4"/>
        <end position="229"/>
    </location>
</feature>
<dbReference type="Gene3D" id="3.40.50.300">
    <property type="entry name" value="P-loop containing nucleotide triphosphate hydrolases"/>
    <property type="match status" value="1"/>
</dbReference>
<keyword evidence="3 5" id="KW-0067">ATP-binding</keyword>
<dbReference type="EMBL" id="MZGW01000003">
    <property type="protein sequence ID" value="OPJ55863.1"/>
    <property type="molecule type" value="Genomic_DNA"/>
</dbReference>
<evidence type="ECO:0000313" key="5">
    <source>
        <dbReference type="EMBL" id="OPJ55863.1"/>
    </source>
</evidence>
<evidence type="ECO:0000256" key="2">
    <source>
        <dbReference type="ARBA" id="ARBA00022741"/>
    </source>
</evidence>
<dbReference type="InterPro" id="IPR017871">
    <property type="entry name" value="ABC_transporter-like_CS"/>
</dbReference>
<dbReference type="InterPro" id="IPR027417">
    <property type="entry name" value="P-loop_NTPase"/>
</dbReference>
<evidence type="ECO:0000313" key="6">
    <source>
        <dbReference type="Proteomes" id="UP000190140"/>
    </source>
</evidence>
<dbReference type="InterPro" id="IPR003439">
    <property type="entry name" value="ABC_transporter-like_ATP-bd"/>
</dbReference>
<reference evidence="5 6" key="1">
    <citation type="submission" date="2017-03" db="EMBL/GenBank/DDBJ databases">
        <title>Genome sequence of Clostridium thermoalcaliphilum DSM 7309.</title>
        <authorList>
            <person name="Poehlein A."/>
            <person name="Daniel R."/>
        </authorList>
    </citation>
    <scope>NUCLEOTIDE SEQUENCE [LARGE SCALE GENOMIC DNA]</scope>
    <source>
        <strain evidence="5 6">DSM 7309</strain>
    </source>
</reference>
<dbReference type="OrthoDB" id="9804819at2"/>
<dbReference type="InterPro" id="IPR051782">
    <property type="entry name" value="ABC_Transporter_VariousFunc"/>
</dbReference>
<dbReference type="SUPFAM" id="SSF52540">
    <property type="entry name" value="P-loop containing nucleoside triphosphate hydrolases"/>
    <property type="match status" value="1"/>
</dbReference>
<dbReference type="STRING" id="29349.CLOTH_10410"/>
<organism evidence="5 6">
    <name type="scientific">Alkalithermobacter paradoxus</name>
    <dbReference type="NCBI Taxonomy" id="29349"/>
    <lineage>
        <taxon>Bacteria</taxon>
        <taxon>Bacillati</taxon>
        <taxon>Bacillota</taxon>
        <taxon>Clostridia</taxon>
        <taxon>Peptostreptococcales</taxon>
        <taxon>Tepidibacteraceae</taxon>
        <taxon>Alkalithermobacter</taxon>
    </lineage>
</organism>
<dbReference type="CDD" id="cd03230">
    <property type="entry name" value="ABC_DR_subfamily_A"/>
    <property type="match status" value="1"/>
</dbReference>
<dbReference type="PROSITE" id="PS00211">
    <property type="entry name" value="ABC_TRANSPORTER_1"/>
    <property type="match status" value="1"/>
</dbReference>
<dbReference type="SMART" id="SM00382">
    <property type="entry name" value="AAA"/>
    <property type="match status" value="1"/>
</dbReference>
<keyword evidence="6" id="KW-1185">Reference proteome</keyword>
<comment type="caution">
    <text evidence="5">The sequence shown here is derived from an EMBL/GenBank/DDBJ whole genome shotgun (WGS) entry which is preliminary data.</text>
</comment>
<dbReference type="PANTHER" id="PTHR42939">
    <property type="entry name" value="ABC TRANSPORTER ATP-BINDING PROTEIN ALBC-RELATED"/>
    <property type="match status" value="1"/>
</dbReference>
<name>A0A1V4I7E1_9FIRM</name>
<proteinExistence type="predicted"/>
<dbReference type="Proteomes" id="UP000190140">
    <property type="component" value="Unassembled WGS sequence"/>
</dbReference>